<dbReference type="Gene3D" id="3.40.50.1110">
    <property type="entry name" value="SGNH hydrolase"/>
    <property type="match status" value="1"/>
</dbReference>
<dbReference type="OrthoDB" id="1828825at2"/>
<keyword evidence="2" id="KW-0378">Hydrolase</keyword>
<evidence type="ECO:0000313" key="2">
    <source>
        <dbReference type="EMBL" id="KAA9004757.1"/>
    </source>
</evidence>
<dbReference type="SUPFAM" id="SSF52266">
    <property type="entry name" value="SGNH hydrolase"/>
    <property type="match status" value="1"/>
</dbReference>
<dbReference type="Pfam" id="PF13472">
    <property type="entry name" value="Lipase_GDSL_2"/>
    <property type="match status" value="1"/>
</dbReference>
<feature type="domain" description="SGNH hydrolase-type esterase" evidence="1">
    <location>
        <begin position="203"/>
        <end position="371"/>
    </location>
</feature>
<keyword evidence="3" id="KW-1185">Reference proteome</keyword>
<dbReference type="InterPro" id="IPR036514">
    <property type="entry name" value="SGNH_hydro_sf"/>
</dbReference>
<dbReference type="Proteomes" id="UP000367750">
    <property type="component" value="Unassembled WGS sequence"/>
</dbReference>
<dbReference type="PANTHER" id="PTHR43784">
    <property type="entry name" value="GDSL-LIKE LIPASE/ACYLHYDROLASE, PUTATIVE (AFU_ORTHOLOGUE AFUA_2G00820)-RELATED"/>
    <property type="match status" value="1"/>
</dbReference>
<name>A0A5J5G9G0_9BACL</name>
<proteinExistence type="predicted"/>
<organism evidence="2 3">
    <name type="scientific">Paenibacillus spiritus</name>
    <dbReference type="NCBI Taxonomy" id="2496557"/>
    <lineage>
        <taxon>Bacteria</taxon>
        <taxon>Bacillati</taxon>
        <taxon>Bacillota</taxon>
        <taxon>Bacilli</taxon>
        <taxon>Bacillales</taxon>
        <taxon>Paenibacillaceae</taxon>
        <taxon>Paenibacillus</taxon>
    </lineage>
</organism>
<dbReference type="PANTHER" id="PTHR43784:SF2">
    <property type="entry name" value="GDSL-LIKE LIPASE_ACYLHYDROLASE, PUTATIVE (AFU_ORTHOLOGUE AFUA_2G00820)-RELATED"/>
    <property type="match status" value="1"/>
</dbReference>
<sequence length="389" mass="42763">MNKEERSAPPGAEGDPAYASATVLSAAANFIMDRPEPFTHTFVTYIRTREQGVLRLKLWHSNAVDSTWDEGQDSRAGIPGGEWQIESAWFAAGGRKDGQIAYEDRIPVTFGGSRGKRVLPGECFWSDEASVELSEGQDLVFGWTLRTVSGGKTIPFNVEDMLATAYDGPGTGEQPGALTLSEKLLVLPAYIGYRKQVRRKLAFFGDSITQGVRTARDGYEYWAAKIADGLGPETSVYNLGSGWARAYDASGGGPWLGKMSGCDEALLVLGVNDLDIGRRTAEELLGDLGELVARLKSGRPDLRIMLGTVPPFNMEDEREREWREVNRRLRENPPRGTDAVFDIAAVLSEPAPREHRIRSEYMSGEYDPHPNGLAGTAVAEAFLAWYRQP</sequence>
<dbReference type="EMBL" id="VYKK01000013">
    <property type="protein sequence ID" value="KAA9004757.1"/>
    <property type="molecule type" value="Genomic_DNA"/>
</dbReference>
<dbReference type="AlphaFoldDB" id="A0A5J5G9G0"/>
<dbReference type="GO" id="GO:0016787">
    <property type="term" value="F:hydrolase activity"/>
    <property type="evidence" value="ECO:0007669"/>
    <property type="project" value="UniProtKB-KW"/>
</dbReference>
<dbReference type="InterPro" id="IPR013830">
    <property type="entry name" value="SGNH_hydro"/>
</dbReference>
<reference evidence="2 3" key="1">
    <citation type="submission" date="2019-09" db="EMBL/GenBank/DDBJ databases">
        <title>Bacillus ochoae sp. nov., Paenibacillus whitsoniae sp. nov., Paenibacillus spiritus sp. nov. Isolated from the Mars Exploration Rover during spacecraft assembly.</title>
        <authorList>
            <person name="Seuylemezian A."/>
            <person name="Vaishampayan P."/>
        </authorList>
    </citation>
    <scope>NUCLEOTIDE SEQUENCE [LARGE SCALE GENOMIC DNA]</scope>
    <source>
        <strain evidence="2 3">MER_111</strain>
    </source>
</reference>
<evidence type="ECO:0000313" key="3">
    <source>
        <dbReference type="Proteomes" id="UP000367750"/>
    </source>
</evidence>
<comment type="caution">
    <text evidence="2">The sequence shown here is derived from an EMBL/GenBank/DDBJ whole genome shotgun (WGS) entry which is preliminary data.</text>
</comment>
<accession>A0A5J5G9G0</accession>
<dbReference type="InterPro" id="IPR053140">
    <property type="entry name" value="GDSL_Rv0518-like"/>
</dbReference>
<evidence type="ECO:0000259" key="1">
    <source>
        <dbReference type="Pfam" id="PF13472"/>
    </source>
</evidence>
<gene>
    <name evidence="2" type="ORF">F4V43_10435</name>
</gene>
<dbReference type="CDD" id="cd00229">
    <property type="entry name" value="SGNH_hydrolase"/>
    <property type="match status" value="1"/>
</dbReference>
<protein>
    <submittedName>
        <fullName evidence="2">SGNH/GDSL hydrolase family protein</fullName>
    </submittedName>
</protein>